<dbReference type="InterPro" id="IPR001508">
    <property type="entry name" value="Iono_Glu_rcpt_met"/>
</dbReference>
<keyword evidence="8 18" id="KW-0472">Membrane</keyword>
<dbReference type="Proteomes" id="UP000597762">
    <property type="component" value="Unassembled WGS sequence"/>
</dbReference>
<keyword evidence="13" id="KW-0407">Ion channel</keyword>
<evidence type="ECO:0000256" key="8">
    <source>
        <dbReference type="ARBA" id="ARBA00023136"/>
    </source>
</evidence>
<dbReference type="SUPFAM" id="SSF81324">
    <property type="entry name" value="Voltage-gated potassium channels"/>
    <property type="match status" value="1"/>
</dbReference>
<keyword evidence="11" id="KW-0628">Postsynaptic cell membrane</keyword>
<dbReference type="PRINTS" id="PR00177">
    <property type="entry name" value="NMDARECEPTOR"/>
</dbReference>
<keyword evidence="5 18" id="KW-1133">Transmembrane helix</keyword>
<dbReference type="InterPro" id="IPR015683">
    <property type="entry name" value="Ionotropic_Glu_rcpt"/>
</dbReference>
<dbReference type="AlphaFoldDB" id="A0A812EDZ8"/>
<feature type="binding site" evidence="15">
    <location>
        <position position="254"/>
    </location>
    <ligand>
        <name>L-glutamate</name>
        <dbReference type="ChEBI" id="CHEBI:29985"/>
    </ligand>
</feature>
<feature type="transmembrane region" description="Helical" evidence="18">
    <location>
        <begin position="388"/>
        <end position="412"/>
    </location>
</feature>
<evidence type="ECO:0000256" key="15">
    <source>
        <dbReference type="PIRSR" id="PIRSR601508-1"/>
    </source>
</evidence>
<evidence type="ECO:0000259" key="19">
    <source>
        <dbReference type="SMART" id="SM00079"/>
    </source>
</evidence>
<dbReference type="FunFam" id="3.40.190.10:FF:000060">
    <property type="entry name" value="Glutamate receptor ionotropic, kainate 1"/>
    <property type="match status" value="1"/>
</dbReference>
<evidence type="ECO:0000256" key="4">
    <source>
        <dbReference type="ARBA" id="ARBA00022729"/>
    </source>
</evidence>
<evidence type="ECO:0000256" key="6">
    <source>
        <dbReference type="ARBA" id="ARBA00023018"/>
    </source>
</evidence>
<feature type="transmembrane region" description="Helical" evidence="18">
    <location>
        <begin position="127"/>
        <end position="148"/>
    </location>
</feature>
<keyword evidence="4" id="KW-0732">Signal</keyword>
<keyword evidence="1" id="KW-0813">Transport</keyword>
<protein>
    <submittedName>
        <fullName evidence="20">GRIN</fullName>
    </submittedName>
</protein>
<dbReference type="OrthoDB" id="5984008at2759"/>
<dbReference type="GO" id="GO:0045211">
    <property type="term" value="C:postsynaptic membrane"/>
    <property type="evidence" value="ECO:0007669"/>
    <property type="project" value="UniProtKB-SubCell"/>
</dbReference>
<keyword evidence="6" id="KW-0770">Synapse</keyword>
<dbReference type="Gene3D" id="1.10.287.70">
    <property type="match status" value="1"/>
</dbReference>
<feature type="binding site" evidence="15">
    <location>
        <position position="302"/>
    </location>
    <ligand>
        <name>L-glutamate</name>
        <dbReference type="ChEBI" id="CHEBI:29985"/>
    </ligand>
</feature>
<feature type="binding site" evidence="15">
    <location>
        <position position="253"/>
    </location>
    <ligand>
        <name>L-glutamate</name>
        <dbReference type="ChEBI" id="CHEBI:29985"/>
    </ligand>
</feature>
<dbReference type="PANTHER" id="PTHR18966">
    <property type="entry name" value="IONOTROPIC GLUTAMATE RECEPTOR"/>
    <property type="match status" value="1"/>
</dbReference>
<evidence type="ECO:0000256" key="1">
    <source>
        <dbReference type="ARBA" id="ARBA00022448"/>
    </source>
</evidence>
<evidence type="ECO:0000256" key="7">
    <source>
        <dbReference type="ARBA" id="ARBA00023065"/>
    </source>
</evidence>
<dbReference type="GO" id="GO:0015276">
    <property type="term" value="F:ligand-gated monoatomic ion channel activity"/>
    <property type="evidence" value="ECO:0007669"/>
    <property type="project" value="InterPro"/>
</dbReference>
<dbReference type="InterPro" id="IPR019594">
    <property type="entry name" value="Glu/Gly-bd"/>
</dbReference>
<keyword evidence="9" id="KW-0675">Receptor</keyword>
<feature type="site" description="Crucial to convey clamshell closure to channel opening" evidence="16">
    <location>
        <position position="232"/>
    </location>
</feature>
<reference evidence="20" key="1">
    <citation type="submission" date="2021-01" db="EMBL/GenBank/DDBJ databases">
        <authorList>
            <person name="Li R."/>
            <person name="Bekaert M."/>
        </authorList>
    </citation>
    <scope>NUCLEOTIDE SEQUENCE</scope>
    <source>
        <strain evidence="20">Farmed</strain>
    </source>
</reference>
<evidence type="ECO:0000256" key="3">
    <source>
        <dbReference type="ARBA" id="ARBA00022692"/>
    </source>
</evidence>
<evidence type="ECO:0000256" key="11">
    <source>
        <dbReference type="ARBA" id="ARBA00023257"/>
    </source>
</evidence>
<evidence type="ECO:0000256" key="16">
    <source>
        <dbReference type="PIRSR" id="PIRSR601508-2"/>
    </source>
</evidence>
<feature type="disulfide bond" evidence="17">
    <location>
        <begin position="314"/>
        <end position="369"/>
    </location>
</feature>
<proteinExistence type="predicted"/>
<evidence type="ECO:0000256" key="9">
    <source>
        <dbReference type="ARBA" id="ARBA00023170"/>
    </source>
</evidence>
<feature type="binding site" evidence="15">
    <location>
        <position position="82"/>
    </location>
    <ligand>
        <name>L-glutamate</name>
        <dbReference type="ChEBI" id="CHEBI:29985"/>
    </ligand>
</feature>
<dbReference type="InterPro" id="IPR001320">
    <property type="entry name" value="Iontro_rcpt_C"/>
</dbReference>
<evidence type="ECO:0000256" key="10">
    <source>
        <dbReference type="ARBA" id="ARBA00023180"/>
    </source>
</evidence>
<dbReference type="Pfam" id="PF10613">
    <property type="entry name" value="Lig_chan-Glu_bd"/>
    <property type="match status" value="1"/>
</dbReference>
<name>A0A812EDZ8_ACAPH</name>
<keyword evidence="17" id="KW-1015">Disulfide bond</keyword>
<dbReference type="Gene3D" id="3.40.190.10">
    <property type="entry name" value="Periplasmic binding protein-like II"/>
    <property type="match status" value="1"/>
</dbReference>
<organism evidence="20 21">
    <name type="scientific">Acanthosepion pharaonis</name>
    <name type="common">Pharaoh cuttlefish</name>
    <name type="synonym">Sepia pharaonis</name>
    <dbReference type="NCBI Taxonomy" id="158019"/>
    <lineage>
        <taxon>Eukaryota</taxon>
        <taxon>Metazoa</taxon>
        <taxon>Spiralia</taxon>
        <taxon>Lophotrochozoa</taxon>
        <taxon>Mollusca</taxon>
        <taxon>Cephalopoda</taxon>
        <taxon>Coleoidea</taxon>
        <taxon>Decapodiformes</taxon>
        <taxon>Sepiida</taxon>
        <taxon>Sepiina</taxon>
        <taxon>Sepiidae</taxon>
        <taxon>Acanthosepion</taxon>
    </lineage>
</organism>
<dbReference type="EMBL" id="CAHIKZ030005267">
    <property type="protein sequence ID" value="CAE1321761.1"/>
    <property type="molecule type" value="Genomic_DNA"/>
</dbReference>
<keyword evidence="12" id="KW-1071">Ligand-gated ion channel</keyword>
<evidence type="ECO:0000256" key="5">
    <source>
        <dbReference type="ARBA" id="ARBA00022989"/>
    </source>
</evidence>
<feature type="binding site" evidence="15">
    <location>
        <position position="87"/>
    </location>
    <ligand>
        <name>L-glutamate</name>
        <dbReference type="ChEBI" id="CHEBI:29985"/>
    </ligand>
</feature>
<keyword evidence="2" id="KW-1003">Cell membrane</keyword>
<dbReference type="GO" id="GO:0038023">
    <property type="term" value="F:signaling receptor activity"/>
    <property type="evidence" value="ECO:0007669"/>
    <property type="project" value="InterPro"/>
</dbReference>
<evidence type="ECO:0000256" key="17">
    <source>
        <dbReference type="PIRSR" id="PIRSR601508-3"/>
    </source>
</evidence>
<accession>A0A812EDZ8</accession>
<evidence type="ECO:0000256" key="12">
    <source>
        <dbReference type="ARBA" id="ARBA00023286"/>
    </source>
</evidence>
<feature type="domain" description="Ionotropic glutamate receptor C-terminal" evidence="19">
    <location>
        <begin position="34"/>
        <end position="365"/>
    </location>
</feature>
<evidence type="ECO:0000256" key="18">
    <source>
        <dbReference type="SAM" id="Phobius"/>
    </source>
</evidence>
<gene>
    <name evidence="20" type="ORF">SPHA_71809</name>
</gene>
<evidence type="ECO:0000256" key="13">
    <source>
        <dbReference type="ARBA" id="ARBA00023303"/>
    </source>
</evidence>
<feature type="transmembrane region" description="Helical" evidence="18">
    <location>
        <begin position="203"/>
        <end position="225"/>
    </location>
</feature>
<evidence type="ECO:0000313" key="20">
    <source>
        <dbReference type="EMBL" id="CAE1321761.1"/>
    </source>
</evidence>
<dbReference type="SUPFAM" id="SSF53850">
    <property type="entry name" value="Periplasmic binding protein-like II"/>
    <property type="match status" value="1"/>
</dbReference>
<keyword evidence="21" id="KW-1185">Reference proteome</keyword>
<keyword evidence="7" id="KW-0406">Ion transport</keyword>
<sequence>MNLRHPRGANSAISRHCQYPCQNAEADIHLRTLTRFIPLVRADELMMELFFSKGESCAQPLETCFVIHRDIAKADLAVAGLSISYIREQVIDFTKPFLNLGISILFKVPKREKPGLFSFLNPLAIEIWLYVIAAYLVVSFTIFILARFSPYEWYNPHPCNQDTDTVMNSFTLSNSFWFTVGTLMQQGSDINPRAVSTRIVGGIWWFFTLIIISSYTANLAAFLTVERMVSPIESAEDLAKQTEISYGTLDGGSTKTFFKESKIETYQRMWAFMESREPSVFTKNYEEGIQRVLEGNYAYLMESTMIDYITQRNCELMQVGGLLDTKGYGIGTPMNSPYRDKLSLAILELQEGGKIHVLYNKWWKATGTCNRDENKKESKANALGVENVGGIFVVLLAGLALAVIVALIEFTWSSKRNASEDRVSKVCTKKRLHENSSCQKSSHLVSWFPEDEEDERHRGKHKRKKGKKEKIIVII</sequence>
<dbReference type="Pfam" id="PF00060">
    <property type="entry name" value="Lig_chan"/>
    <property type="match status" value="1"/>
</dbReference>
<comment type="subcellular location">
    <subcellularLocation>
        <location evidence="14">Postsynaptic cell membrane</location>
        <topology evidence="14">Multi-pass membrane protein</topology>
    </subcellularLocation>
</comment>
<comment type="caution">
    <text evidence="20">The sequence shown here is derived from an EMBL/GenBank/DDBJ whole genome shotgun (WGS) entry which is preliminary data.</text>
</comment>
<evidence type="ECO:0000256" key="14">
    <source>
        <dbReference type="ARBA" id="ARBA00034104"/>
    </source>
</evidence>
<dbReference type="SMART" id="SM00079">
    <property type="entry name" value="PBPe"/>
    <property type="match status" value="1"/>
</dbReference>
<evidence type="ECO:0000256" key="2">
    <source>
        <dbReference type="ARBA" id="ARBA00022475"/>
    </source>
</evidence>
<dbReference type="FunFam" id="1.10.287.70:FF:000010">
    <property type="entry name" value="Putative glutamate receptor ionotropic kainate 1"/>
    <property type="match status" value="1"/>
</dbReference>
<keyword evidence="10" id="KW-0325">Glycoprotein</keyword>
<evidence type="ECO:0000313" key="21">
    <source>
        <dbReference type="Proteomes" id="UP000597762"/>
    </source>
</evidence>
<keyword evidence="3 18" id="KW-0812">Transmembrane</keyword>
<feature type="site" description="Interaction with the cone snail toxin Con-ikot-ikot" evidence="16">
    <location>
        <position position="259"/>
    </location>
</feature>